<gene>
    <name evidence="1" type="ORF">AYBTSS11_LOCUS16472</name>
</gene>
<evidence type="ECO:0000313" key="1">
    <source>
        <dbReference type="EMBL" id="CAJ1956086.1"/>
    </source>
</evidence>
<accession>A0AA86SLZ5</accession>
<sequence>MATKKKTEPKIQPQPTQIKIKTVCVSIEQVFHGLHRPTSSLNRIDPDSSAPVLGHQLQSRFGSPRSLAWPAPPQAVVAWWVAEVWVDTRGGHGGFGSRRREMRVVVG</sequence>
<evidence type="ECO:0000313" key="2">
    <source>
        <dbReference type="Proteomes" id="UP001189624"/>
    </source>
</evidence>
<proteinExistence type="predicted"/>
<keyword evidence="2" id="KW-1185">Reference proteome</keyword>
<name>A0AA86SLZ5_9FABA</name>
<dbReference type="EMBL" id="OY731402">
    <property type="protein sequence ID" value="CAJ1956086.1"/>
    <property type="molecule type" value="Genomic_DNA"/>
</dbReference>
<dbReference type="Gramene" id="rna-AYBTSS11_LOCUS16472">
    <property type="protein sequence ID" value="CAJ1956086.1"/>
    <property type="gene ID" value="gene-AYBTSS11_LOCUS16472"/>
</dbReference>
<organism evidence="1 2">
    <name type="scientific">Sphenostylis stenocarpa</name>
    <dbReference type="NCBI Taxonomy" id="92480"/>
    <lineage>
        <taxon>Eukaryota</taxon>
        <taxon>Viridiplantae</taxon>
        <taxon>Streptophyta</taxon>
        <taxon>Embryophyta</taxon>
        <taxon>Tracheophyta</taxon>
        <taxon>Spermatophyta</taxon>
        <taxon>Magnoliopsida</taxon>
        <taxon>eudicotyledons</taxon>
        <taxon>Gunneridae</taxon>
        <taxon>Pentapetalae</taxon>
        <taxon>rosids</taxon>
        <taxon>fabids</taxon>
        <taxon>Fabales</taxon>
        <taxon>Fabaceae</taxon>
        <taxon>Papilionoideae</taxon>
        <taxon>50 kb inversion clade</taxon>
        <taxon>NPAAA clade</taxon>
        <taxon>indigoferoid/millettioid clade</taxon>
        <taxon>Phaseoleae</taxon>
        <taxon>Sphenostylis</taxon>
    </lineage>
</organism>
<protein>
    <submittedName>
        <fullName evidence="1">Uncharacterized protein</fullName>
    </submittedName>
</protein>
<dbReference type="Proteomes" id="UP001189624">
    <property type="component" value="Chromosome 5"/>
</dbReference>
<reference evidence="1" key="1">
    <citation type="submission" date="2023-10" db="EMBL/GenBank/DDBJ databases">
        <authorList>
            <person name="Domelevo Entfellner J.-B."/>
        </authorList>
    </citation>
    <scope>NUCLEOTIDE SEQUENCE</scope>
</reference>
<dbReference type="AlphaFoldDB" id="A0AA86SLZ5"/>